<feature type="region of interest" description="Disordered" evidence="1">
    <location>
        <begin position="2703"/>
        <end position="2755"/>
    </location>
</feature>
<dbReference type="GO" id="GO:0032040">
    <property type="term" value="C:small-subunit processome"/>
    <property type="evidence" value="ECO:0007669"/>
    <property type="project" value="TreeGrafter"/>
</dbReference>
<sequence length="2755" mass="314651">MSKSHHHKAENKFKFRNFADRISNVNIDVVRKNLKHTETPEDEDTFFYEGLQKWQELNCTQHFTNFQREIRDKVHTFAQLLHNKEIVVGLLEKHLQIHDSLALEPLLDLVVQLARDLQSDFYPLFPAFFRILVKLLSVYHHDTETLEKIFVCLSYIFKFLWRHLLKDIENVFTLFCPLLDESYKEYIRNFAAESFAFLMRKVKDRDALFDFMFKKLVENPKLIPGLGRLLFEMMKNVSRQFHSCHLQVLPCLLGKLRQTPDKSEDDCELIAEALVVTMGAITLHTSKEAVSTIWTVVQKHLTEVTAIYDKAKGKNISQVEHYLYCLLKVHHVIVEYRSGALVTDASATMQLFSAMLKAGTFKRQCLTQLLDGAASLLLNNSAGAQFEAISKLMQLVYSSSYDHSIIYSFSRKLFPMMHFEKDVLPKLLAFCQKCITTPESKLDTLMFITELLLFKSPLATDASQVNSYTNYLLDFGSAKTRKSKVGTVADYITGLLKEISLKDLVEPSMCSKIWAALVCLPHIRPVDSEACKKKVVTLFTMATDFTSEDWTADLLPLIGQLVITMASLMEGKEFLQALPFDTVKYILEHHPDDVSVLRSADFYFTIASLEGESKLLTPAIASELFPLLQNNISSCYQQNRLLTLRIFSHFEYDMPHSEDVPIATQNVFQICLSAELTIANIHTYRDKLKYLRKLEHGIVTNILPKGPYKLVPLRYLIGMLYVNFTMMWDPVIQLIKSHADGLDRMEFWGTWLPFLQSSASLAEKELHKEQGVRKPSAENEQPTDLEALYCQQQELMSLRVKDRADHVNFRHLLWKSMAQFPDKCEPRSRDLAPMLFSFLKNEFYPEDLDTAPYQDLERKSESMETDQSETLDQTGQSDSILQADGEDTDVANQKDHTKEDKYSMKRRRATSKSLVIHLGVFAKFSNPKNIYMEPQLTDLYNELLLHRDHDVQRVAYDCIWAYKHKYLRPYKANFERLLDDKTFKDEIVLFSIDSETGVVDAKHRDNLLPLLMRLLYGKMYTKTGNDTQGKAQAGVRRGIIFRFLAGCKQHELKVFVDLIFKPFKHLIESDDINKTVCDILQNDNISKVIPLRRQQSVLGTLEVIFNKLGHLLDSYLPSILRIMLGVAADCTRILERRERVNPKAINTLKTLRHLTIDRINQYFSHFDSYPFSANEISAVFHAVVLDQLKHLPIEGVHSPTPLLKVFRMWSQNPRYFTLFSKLKEDSDDISPLPNILALLASPHVRPNVVTMVMEIVENLLTTRDEDLQEGEVMLHVEHCVQVKDLEKSFEEAPSYGVKLLFPHVPLVFAHLSRVVAKMAEKRTGKQTVPAKELAILSRLSIFVTEPEQSAVVIGLLIPFLAANVSLNQETGLSILKTVCNLIRLVHNPGQFIRPICRLFSAIDDRMARNALCDVIRVIGDKNESLKKLADLLCKLNSWDKRRMEEPDYNQRLDAFREINSIIANMKMVDENMVLALYHNCCHVISKMNDMSLRESATYCITELTKRLAGLEMTQDTQRLLIVETLVPLVKSGMRLKTEVQRHEFISVLNVLIKHYTTPAVFQDLDQLSDPDPEADFFENIKHIQVHRRAKALRKLVRYLGTKSLKTESLTSYLLPLVTSFLGEEYLKQTNLIDATIDTIGAISKRLPWPHYLLLLRQHLGSLTKVSLTNQKVTVRLLVAILDSFHFDLSASKGLYDSHPIKKKTATKDSDNKNDDTKLDEMEEDATIETDTDPVAMETAEDEKVTESEDTECKIEKVKCPSGLATRIHRMIVKITLPQLHKVLVKKAKTDGEHKMSGGSKYAEDEEILRVPIALAMVKLMQHLPKASLENNLPGVILKVCQFLKSRAKDIRVSARDTLIKIMESVGPRYLGYVLHEMRGTLTRGYQLHVLCFTVNSLLHSLTSVVSPGDFDSCLGPLVKVFNEELFGEVAEEKEVAGITGKLFEAKTSKSYDSYEIIARFVGAESLGQLILPLKEILESSMSHKNTKKLIEVLRRVSIGLVENTGLTIEKMLIFSHGLTQDALPIITEKQKSKGNAKPAADPRFKPTNTYIVQALPTRGGVKPPTNTTTNAHILVEFALQLLHLLLKRAKLLSTNVEHLQLLDPFVPILADCLHSKHVKTASTALRCLSWVAKFPLPAMKDHIERVTNGMFLILHNYTFAGSAHGDNAELIVVCFKALTIVVRDIKYHSITEKQLHVLLGYIEEDIRDHQRQATAFGLLKAVLARKLQVPEMKEVISKVQELSVQSDFSHIRLQCRQVALQYLLDYPLGKELKYHLDFYMAQMNYRHEAGRESILEMLATIFSSFPQQLITQYGGYFFVPMVTRMINDDSAKCRKLVSLAIKSLLDKLESNTRDELFSLVVVWLKDDKVMHRRLGCVACGLFVEVESGGFERHLENILPIMQSQIDPTRFANIDTCSEAEQRDLDHLLFSVLNTISKILQQLPHIITEPRWTELLNHIWESLESHILYAHTWVRLRTAQLYGMLFSAYSIDDVVAMAKPKNSKVAKVTPGKNKMKMTQEYLEMDTVGKLRSLSRDFCSQLTTENLESDLAEQIVKNLVFLAKVIIKLVPPSEKTDNVKDIDDVTKENGSDATKATLNIHWLIRRLNREAKFEAATDQKSTLKRSSVFKWTAAVGLELGSIHLPPCLHLMLPALQREVGDNSTTSDADLKSLANEVLELFKGIVGVEVFTQAYANVQKDRSLKKEERKRHQAMEVIAKPEIAARKKIRKNEQKKEARKRKIDEFKPNKKLKKKRTT</sequence>
<feature type="compositionally biased region" description="Basic residues" evidence="1">
    <location>
        <begin position="2746"/>
        <end position="2755"/>
    </location>
</feature>
<feature type="compositionally biased region" description="Polar residues" evidence="1">
    <location>
        <begin position="870"/>
        <end position="880"/>
    </location>
</feature>
<dbReference type="Proteomes" id="UP000749559">
    <property type="component" value="Unassembled WGS sequence"/>
</dbReference>
<comment type="caution">
    <text evidence="5">The sequence shown here is derived from an EMBL/GenBank/DDBJ whole genome shotgun (WGS) entry which is preliminary data.</text>
</comment>
<accession>A0A8J1XJ75</accession>
<feature type="domain" description="U3 small nucleolar RNA-associated protein 20 N-terminal" evidence="2">
    <location>
        <begin position="909"/>
        <end position="1536"/>
    </location>
</feature>
<dbReference type="SUPFAM" id="SSF48371">
    <property type="entry name" value="ARM repeat"/>
    <property type="match status" value="2"/>
</dbReference>
<dbReference type="InterPro" id="IPR011989">
    <property type="entry name" value="ARM-like"/>
</dbReference>
<feature type="compositionally biased region" description="Basic and acidic residues" evidence="1">
    <location>
        <begin position="892"/>
        <end position="903"/>
    </location>
</feature>
<keyword evidence="6" id="KW-1185">Reference proteome</keyword>
<proteinExistence type="predicted"/>
<evidence type="ECO:0000259" key="4">
    <source>
        <dbReference type="Pfam" id="PF23099"/>
    </source>
</evidence>
<evidence type="ECO:0000313" key="5">
    <source>
        <dbReference type="EMBL" id="CAH1799075.1"/>
    </source>
</evidence>
<name>A0A8J1XJ75_OWEFU</name>
<dbReference type="PANTHER" id="PTHR17695">
    <property type="entry name" value="SMALL SUBUNIT PROCESSOME COMPONENT 20 HOMOLOG"/>
    <property type="match status" value="1"/>
</dbReference>
<dbReference type="InterPro" id="IPR057525">
    <property type="entry name" value="UTP20_C"/>
</dbReference>
<evidence type="ECO:0000313" key="6">
    <source>
        <dbReference type="Proteomes" id="UP000749559"/>
    </source>
</evidence>
<dbReference type="OrthoDB" id="360653at2759"/>
<feature type="compositionally biased region" description="Basic and acidic residues" evidence="1">
    <location>
        <begin position="2728"/>
        <end position="2745"/>
    </location>
</feature>
<dbReference type="Pfam" id="PF20416">
    <property type="entry name" value="UTP20"/>
    <property type="match status" value="1"/>
</dbReference>
<reference evidence="5" key="1">
    <citation type="submission" date="2022-03" db="EMBL/GenBank/DDBJ databases">
        <authorList>
            <person name="Martin C."/>
        </authorList>
    </citation>
    <scope>NUCLEOTIDE SEQUENCE</scope>
</reference>
<organism evidence="5 6">
    <name type="scientific">Owenia fusiformis</name>
    <name type="common">Polychaete worm</name>
    <dbReference type="NCBI Taxonomy" id="6347"/>
    <lineage>
        <taxon>Eukaryota</taxon>
        <taxon>Metazoa</taxon>
        <taxon>Spiralia</taxon>
        <taxon>Lophotrochozoa</taxon>
        <taxon>Annelida</taxon>
        <taxon>Polychaeta</taxon>
        <taxon>Sedentaria</taxon>
        <taxon>Canalipalpata</taxon>
        <taxon>Sabellida</taxon>
        <taxon>Oweniida</taxon>
        <taxon>Oweniidae</taxon>
        <taxon>Owenia</taxon>
    </lineage>
</organism>
<feature type="region of interest" description="Disordered" evidence="1">
    <location>
        <begin position="1702"/>
        <end position="1749"/>
    </location>
</feature>
<feature type="compositionally biased region" description="Acidic residues" evidence="1">
    <location>
        <begin position="1720"/>
        <end position="1731"/>
    </location>
</feature>
<protein>
    <submittedName>
        <fullName evidence="5">Uncharacterized protein</fullName>
    </submittedName>
</protein>
<dbReference type="PANTHER" id="PTHR17695:SF11">
    <property type="entry name" value="SMALL SUBUNIT PROCESSOME COMPONENT 20 HOMOLOG"/>
    <property type="match status" value="1"/>
</dbReference>
<dbReference type="GO" id="GO:0030686">
    <property type="term" value="C:90S preribosome"/>
    <property type="evidence" value="ECO:0007669"/>
    <property type="project" value="TreeGrafter"/>
</dbReference>
<dbReference type="InterPro" id="IPR016024">
    <property type="entry name" value="ARM-type_fold"/>
</dbReference>
<evidence type="ECO:0000259" key="2">
    <source>
        <dbReference type="Pfam" id="PF07539"/>
    </source>
</evidence>
<dbReference type="Pfam" id="PF23099">
    <property type="entry name" value="UTP20_C"/>
    <property type="match status" value="1"/>
</dbReference>
<dbReference type="InterPro" id="IPR052575">
    <property type="entry name" value="SSU_processome_comp_20"/>
</dbReference>
<evidence type="ECO:0000256" key="1">
    <source>
        <dbReference type="SAM" id="MobiDB-lite"/>
    </source>
</evidence>
<feature type="domain" description="U3 small nucleolar RNA-associated protein 20" evidence="3">
    <location>
        <begin position="1801"/>
        <end position="2018"/>
    </location>
</feature>
<dbReference type="InterPro" id="IPR046523">
    <property type="entry name" value="UTP20_dom"/>
</dbReference>
<dbReference type="InterPro" id="IPR011430">
    <property type="entry name" value="UTP20_N"/>
</dbReference>
<feature type="compositionally biased region" description="Basic and acidic residues" evidence="1">
    <location>
        <begin position="1705"/>
        <end position="1719"/>
    </location>
</feature>
<evidence type="ECO:0000259" key="3">
    <source>
        <dbReference type="Pfam" id="PF20416"/>
    </source>
</evidence>
<feature type="domain" description="U3 small nucleolar RNA-associated protein 20 C-terminal" evidence="4">
    <location>
        <begin position="2372"/>
        <end position="2742"/>
    </location>
</feature>
<dbReference type="EMBL" id="CAIIXF020000011">
    <property type="protein sequence ID" value="CAH1799075.1"/>
    <property type="molecule type" value="Genomic_DNA"/>
</dbReference>
<gene>
    <name evidence="5" type="ORF">OFUS_LOCUS23130</name>
</gene>
<dbReference type="Gene3D" id="1.25.10.10">
    <property type="entry name" value="Leucine-rich Repeat Variant"/>
    <property type="match status" value="3"/>
</dbReference>
<feature type="region of interest" description="Disordered" evidence="1">
    <location>
        <begin position="856"/>
        <end position="906"/>
    </location>
</feature>
<dbReference type="Pfam" id="PF07539">
    <property type="entry name" value="UTP20_N"/>
    <property type="match status" value="1"/>
</dbReference>